<dbReference type="InterPro" id="IPR018551">
    <property type="entry name" value="DUF2007"/>
</dbReference>
<comment type="caution">
    <text evidence="3">The sequence shown here is derived from an EMBL/GenBank/DDBJ whole genome shotgun (WGS) entry which is preliminary data.</text>
</comment>
<reference evidence="4" key="1">
    <citation type="journal article" date="2019" name="Int. J. Syst. Evol. Microbiol.">
        <title>The Global Catalogue of Microorganisms (GCM) 10K type strain sequencing project: providing services to taxonomists for standard genome sequencing and annotation.</title>
        <authorList>
            <consortium name="The Broad Institute Genomics Platform"/>
            <consortium name="The Broad Institute Genome Sequencing Center for Infectious Disease"/>
            <person name="Wu L."/>
            <person name="Ma J."/>
        </authorList>
    </citation>
    <scope>NUCLEOTIDE SEQUENCE [LARGE SCALE GENOMIC DNA]</scope>
    <source>
        <strain evidence="4">CCUG 55585</strain>
    </source>
</reference>
<gene>
    <name evidence="3" type="ORF">ACFQ0E_18745</name>
</gene>
<evidence type="ECO:0000313" key="3">
    <source>
        <dbReference type="EMBL" id="MFD0727636.1"/>
    </source>
</evidence>
<proteinExistence type="predicted"/>
<evidence type="ECO:0000313" key="4">
    <source>
        <dbReference type="Proteomes" id="UP001597110"/>
    </source>
</evidence>
<feature type="transmembrane region" description="Helical" evidence="1">
    <location>
        <begin position="113"/>
        <end position="129"/>
    </location>
</feature>
<organism evidence="3 4">
    <name type="scientific">Lysobacter brunescens</name>
    <dbReference type="NCBI Taxonomy" id="262323"/>
    <lineage>
        <taxon>Bacteria</taxon>
        <taxon>Pseudomonadati</taxon>
        <taxon>Pseudomonadota</taxon>
        <taxon>Gammaproteobacteria</taxon>
        <taxon>Lysobacterales</taxon>
        <taxon>Lysobacteraceae</taxon>
        <taxon>Lysobacter</taxon>
    </lineage>
</organism>
<feature type="domain" description="DUF2007" evidence="2">
    <location>
        <begin position="1"/>
        <end position="76"/>
    </location>
</feature>
<protein>
    <submittedName>
        <fullName evidence="3">Signal transducing protein</fullName>
    </submittedName>
</protein>
<evidence type="ECO:0000256" key="1">
    <source>
        <dbReference type="SAM" id="Phobius"/>
    </source>
</evidence>
<dbReference type="EMBL" id="JBHTIF010000007">
    <property type="protein sequence ID" value="MFD0727636.1"/>
    <property type="molecule type" value="Genomic_DNA"/>
</dbReference>
<keyword evidence="1" id="KW-0472">Membrane</keyword>
<keyword evidence="4" id="KW-1185">Reference proteome</keyword>
<dbReference type="RefSeq" id="WP_386826486.1">
    <property type="nucleotide sequence ID" value="NZ_JBHTIF010000007.1"/>
</dbReference>
<accession>A0ABW2YHX0</accession>
<sequence length="269" mass="29271">MRQVFSSPRLENVERVAALLNEHGIETRVTNGRSYRGSRRGSFSYRESPEGDVRPAVWVVTSDDQPKAREILREMGLLDSGRSPTSYLPTPHDARGEDEIAARKRKAFRIKSGLLLAIAVAMGIGFLSSRKAPPTATPAPAAAAPAPKANTHVVDTPSALAAMLIDVELRAHDGAEACLSVDGKDPPERVLEQLKADRKRLRPASTCGGADAMSLLSIDVSDYRTDGWGTGTVRLVIADQGPDGTRREDVRTLEVQRDDTVWKVKRIVL</sequence>
<evidence type="ECO:0000259" key="2">
    <source>
        <dbReference type="Pfam" id="PF09413"/>
    </source>
</evidence>
<dbReference type="Proteomes" id="UP001597110">
    <property type="component" value="Unassembled WGS sequence"/>
</dbReference>
<name>A0ABW2YHX0_9GAMM</name>
<dbReference type="Pfam" id="PF09413">
    <property type="entry name" value="DUF2007"/>
    <property type="match status" value="1"/>
</dbReference>
<keyword evidence="1" id="KW-1133">Transmembrane helix</keyword>
<keyword evidence="1" id="KW-0812">Transmembrane</keyword>